<feature type="region of interest" description="Disordered" evidence="1">
    <location>
        <begin position="1"/>
        <end position="23"/>
    </location>
</feature>
<evidence type="ECO:0000313" key="2">
    <source>
        <dbReference type="EMBL" id="OWK35127.1"/>
    </source>
</evidence>
<accession>A0A225DGA6</accession>
<dbReference type="AlphaFoldDB" id="A0A225DGA6"/>
<sequence length="47" mass="5324">MEDLRDDLSDLGQNANDATGGKPRFRMILKFQVLPPAERPACRRPAR</sequence>
<gene>
    <name evidence="2" type="ORF">FRUB_09969</name>
</gene>
<proteinExistence type="predicted"/>
<evidence type="ECO:0000313" key="3">
    <source>
        <dbReference type="Proteomes" id="UP000214646"/>
    </source>
</evidence>
<reference evidence="3" key="1">
    <citation type="submission" date="2017-06" db="EMBL/GenBank/DDBJ databases">
        <title>Genome analysis of Fimbriiglobus ruber SP5, the first member of the order Planctomycetales with confirmed chitinolytic capability.</title>
        <authorList>
            <person name="Ravin N.V."/>
            <person name="Rakitin A.L."/>
            <person name="Ivanova A.A."/>
            <person name="Beletsky A.V."/>
            <person name="Kulichevskaya I.S."/>
            <person name="Mardanov A.V."/>
            <person name="Dedysh S.N."/>
        </authorList>
    </citation>
    <scope>NUCLEOTIDE SEQUENCE [LARGE SCALE GENOMIC DNA]</scope>
    <source>
        <strain evidence="3">SP5</strain>
    </source>
</reference>
<organism evidence="2 3">
    <name type="scientific">Fimbriiglobus ruber</name>
    <dbReference type="NCBI Taxonomy" id="1908690"/>
    <lineage>
        <taxon>Bacteria</taxon>
        <taxon>Pseudomonadati</taxon>
        <taxon>Planctomycetota</taxon>
        <taxon>Planctomycetia</taxon>
        <taxon>Gemmatales</taxon>
        <taxon>Gemmataceae</taxon>
        <taxon>Fimbriiglobus</taxon>
    </lineage>
</organism>
<comment type="caution">
    <text evidence="2">The sequence shown here is derived from an EMBL/GenBank/DDBJ whole genome shotgun (WGS) entry which is preliminary data.</text>
</comment>
<dbReference type="Proteomes" id="UP000214646">
    <property type="component" value="Unassembled WGS sequence"/>
</dbReference>
<dbReference type="EMBL" id="NIDE01000019">
    <property type="protein sequence ID" value="OWK35127.1"/>
    <property type="molecule type" value="Genomic_DNA"/>
</dbReference>
<keyword evidence="3" id="KW-1185">Reference proteome</keyword>
<protein>
    <submittedName>
        <fullName evidence="2">Uncharacterized protein</fullName>
    </submittedName>
</protein>
<name>A0A225DGA6_9BACT</name>
<evidence type="ECO:0000256" key="1">
    <source>
        <dbReference type="SAM" id="MobiDB-lite"/>
    </source>
</evidence>